<organism evidence="8">
    <name type="scientific">Soboliphyme baturini</name>
    <dbReference type="NCBI Taxonomy" id="241478"/>
    <lineage>
        <taxon>Eukaryota</taxon>
        <taxon>Metazoa</taxon>
        <taxon>Ecdysozoa</taxon>
        <taxon>Nematoda</taxon>
        <taxon>Enoplea</taxon>
        <taxon>Dorylaimia</taxon>
        <taxon>Dioctophymatida</taxon>
        <taxon>Dioctophymatoidea</taxon>
        <taxon>Soboliphymatidae</taxon>
        <taxon>Soboliphyme</taxon>
    </lineage>
</organism>
<dbReference type="EMBL" id="UZAM01006936">
    <property type="protein sequence ID" value="VDO95343.1"/>
    <property type="molecule type" value="Genomic_DNA"/>
</dbReference>
<dbReference type="Gene3D" id="3.30.260.10">
    <property type="entry name" value="TCP-1-like chaperonin intermediate domain"/>
    <property type="match status" value="1"/>
</dbReference>
<evidence type="ECO:0000313" key="8">
    <source>
        <dbReference type="WBParaSite" id="SBAD_0000182901-mRNA-1"/>
    </source>
</evidence>
<dbReference type="WBParaSite" id="SBAD_0000182901-mRNA-1">
    <property type="protein sequence ID" value="SBAD_0000182901-mRNA-1"/>
    <property type="gene ID" value="SBAD_0000182901"/>
</dbReference>
<comment type="similarity">
    <text evidence="1 5">Belongs to the TCP-1 chaperonin family.</text>
</comment>
<dbReference type="PANTHER" id="PTHR11353">
    <property type="entry name" value="CHAPERONIN"/>
    <property type="match status" value="1"/>
</dbReference>
<evidence type="ECO:0000256" key="1">
    <source>
        <dbReference type="ARBA" id="ARBA00008020"/>
    </source>
</evidence>
<proteinExistence type="inferred from homology"/>
<sequence>MSIPKVGLSRLLKEGTRSFQGIEESILRNIEACSDLANTVRSAFGPNGMNKMVINNIQKLFVTNDAATIIKELQIEHPAAKILVMASEMQEQEIGDGTNTVIILAASLLENAEELIRMGLNPTEISDGYEKACKKALETLPDLVCGTIKDLTNIDEVVKGIRPAIMSKQRGYEDLLSKLVAEACVKVLPKDPLLFSVDNIRVCKILGSGVLSSFLMNGMVFKKGIEGAVRKVNKANIAVFSCPFDITQLETKVSCLVLNITSLKRVCQKCPFKNCVNITVLLVAWVKCDD</sequence>
<keyword evidence="2 5" id="KW-0547">Nucleotide-binding</keyword>
<dbReference type="SUPFAM" id="SSF52029">
    <property type="entry name" value="GroEL apical domain-like"/>
    <property type="match status" value="1"/>
</dbReference>
<dbReference type="InterPro" id="IPR027413">
    <property type="entry name" value="GROEL-like_equatorial_sf"/>
</dbReference>
<dbReference type="GO" id="GO:0140662">
    <property type="term" value="F:ATP-dependent protein folding chaperone"/>
    <property type="evidence" value="ECO:0007669"/>
    <property type="project" value="InterPro"/>
</dbReference>
<gene>
    <name evidence="6" type="ORF">SBAD_LOCUS1741</name>
</gene>
<accession>A0A183IDP7</accession>
<protein>
    <submittedName>
        <fullName evidence="8">T-complex protein 1 subunit theta</fullName>
    </submittedName>
</protein>
<dbReference type="Pfam" id="PF00118">
    <property type="entry name" value="Cpn60_TCP1"/>
    <property type="match status" value="1"/>
</dbReference>
<reference evidence="6 7" key="2">
    <citation type="submission" date="2018-11" db="EMBL/GenBank/DDBJ databases">
        <authorList>
            <consortium name="Pathogen Informatics"/>
        </authorList>
    </citation>
    <scope>NUCLEOTIDE SEQUENCE [LARGE SCALE GENOMIC DNA]</scope>
</reference>
<dbReference type="PRINTS" id="PR00304">
    <property type="entry name" value="TCOMPLEXTCP1"/>
</dbReference>
<dbReference type="PROSITE" id="PS00750">
    <property type="entry name" value="TCP1_1"/>
    <property type="match status" value="1"/>
</dbReference>
<dbReference type="InterPro" id="IPR027410">
    <property type="entry name" value="TCP-1-like_intermed_sf"/>
</dbReference>
<keyword evidence="4 5" id="KW-0143">Chaperone</keyword>
<dbReference type="PROSITE" id="PS00995">
    <property type="entry name" value="TCP1_3"/>
    <property type="match status" value="1"/>
</dbReference>
<dbReference type="GO" id="GO:0005524">
    <property type="term" value="F:ATP binding"/>
    <property type="evidence" value="ECO:0007669"/>
    <property type="project" value="UniProtKB-KW"/>
</dbReference>
<evidence type="ECO:0000256" key="3">
    <source>
        <dbReference type="ARBA" id="ARBA00022840"/>
    </source>
</evidence>
<dbReference type="GO" id="GO:0051082">
    <property type="term" value="F:unfolded protein binding"/>
    <property type="evidence" value="ECO:0007669"/>
    <property type="project" value="InterPro"/>
</dbReference>
<dbReference type="InterPro" id="IPR027409">
    <property type="entry name" value="GroEL-like_apical_dom_sf"/>
</dbReference>
<dbReference type="Proteomes" id="UP000270296">
    <property type="component" value="Unassembled WGS sequence"/>
</dbReference>
<keyword evidence="7" id="KW-1185">Reference proteome</keyword>
<evidence type="ECO:0000256" key="5">
    <source>
        <dbReference type="RuleBase" id="RU004187"/>
    </source>
</evidence>
<dbReference type="PROSITE" id="PS00751">
    <property type="entry name" value="TCP1_2"/>
    <property type="match status" value="1"/>
</dbReference>
<dbReference type="SUPFAM" id="SSF54849">
    <property type="entry name" value="GroEL-intermediate domain like"/>
    <property type="match status" value="1"/>
</dbReference>
<evidence type="ECO:0000256" key="2">
    <source>
        <dbReference type="ARBA" id="ARBA00022741"/>
    </source>
</evidence>
<dbReference type="SUPFAM" id="SSF48592">
    <property type="entry name" value="GroEL equatorial domain-like"/>
    <property type="match status" value="1"/>
</dbReference>
<keyword evidence="3 5" id="KW-0067">ATP-binding</keyword>
<dbReference type="OrthoDB" id="1748577at2759"/>
<evidence type="ECO:0000313" key="7">
    <source>
        <dbReference type="Proteomes" id="UP000270296"/>
    </source>
</evidence>
<name>A0A183IDP7_9BILA</name>
<dbReference type="GO" id="GO:0016887">
    <property type="term" value="F:ATP hydrolysis activity"/>
    <property type="evidence" value="ECO:0007669"/>
    <property type="project" value="InterPro"/>
</dbReference>
<reference evidence="8" key="1">
    <citation type="submission" date="2016-06" db="UniProtKB">
        <authorList>
            <consortium name="WormBaseParasite"/>
        </authorList>
    </citation>
    <scope>IDENTIFICATION</scope>
</reference>
<dbReference type="InterPro" id="IPR002423">
    <property type="entry name" value="Cpn60/GroEL/TCP-1"/>
</dbReference>
<evidence type="ECO:0000313" key="6">
    <source>
        <dbReference type="EMBL" id="VDO95343.1"/>
    </source>
</evidence>
<dbReference type="Gene3D" id="1.10.560.10">
    <property type="entry name" value="GroEL-like equatorial domain"/>
    <property type="match status" value="1"/>
</dbReference>
<dbReference type="AlphaFoldDB" id="A0A183IDP7"/>
<dbReference type="InterPro" id="IPR002194">
    <property type="entry name" value="Chaperonin_TCP-1_CS"/>
</dbReference>
<dbReference type="InterPro" id="IPR017998">
    <property type="entry name" value="Chaperone_TCP-1"/>
</dbReference>
<evidence type="ECO:0000256" key="4">
    <source>
        <dbReference type="ARBA" id="ARBA00023186"/>
    </source>
</evidence>